<organism evidence="2">
    <name type="scientific">Trachysalambria curvirostris nimavirus</name>
    <dbReference type="NCBI Taxonomy" id="2984282"/>
    <lineage>
        <taxon>Viruses</taxon>
        <taxon>Viruses incertae sedis</taxon>
        <taxon>Naldaviricetes</taxon>
        <taxon>Nimaviridae</taxon>
    </lineage>
</organism>
<feature type="region of interest" description="Disordered" evidence="1">
    <location>
        <begin position="873"/>
        <end position="897"/>
    </location>
</feature>
<reference evidence="2" key="1">
    <citation type="submission" date="2022-10" db="EMBL/GenBank/DDBJ databases">
        <title>Genome sequences of endogenous nimaviruses in decapod crustaceans.</title>
        <authorList>
            <person name="Kawato S."/>
            <person name="Nozaki R."/>
            <person name="Kondo H."/>
            <person name="Hirono I."/>
        </authorList>
    </citation>
    <scope>NUCLEOTIDE SEQUENCE</scope>
    <source>
        <strain evidence="2">Ube2021</strain>
    </source>
</reference>
<accession>A0A9C7BWW5</accession>
<name>A0A9C7BWW5_9VIRU</name>
<evidence type="ECO:0000256" key="1">
    <source>
        <dbReference type="SAM" id="MobiDB-lite"/>
    </source>
</evidence>
<proteinExistence type="predicted"/>
<feature type="compositionally biased region" description="Polar residues" evidence="1">
    <location>
        <begin position="884"/>
        <end position="897"/>
    </location>
</feature>
<sequence length="1012" mass="114478">MSAVEEKRSHASISNLSWEHVDQVLELERSIRKCHMRHMTCSRRSFAFTAIYKFLFDYLTERRSVRGDEWCPAAASRNLLLGVEKCIKVLEDREEHYRLMLDHYLQNKIRQKHTRVNPLLVASRHTELADPDKKIWKRMYDAGIAPSKVIDAYEEVKRLLPNEAVANYEIRTGEVNCLVDQSHCRIVCDNTTKTCGDTMAAEHLTCTPREFYDRYMRSDIVVAKSNKISEAFSENYEILPGKVIRVPRRIERYLNVEMERAVKNSTSFLTNYIRGIVVAYSVGDMFGVAFPATQLYLMAFGQSASAACGEYVLGSSFTRLKGFLISRKLFSVPIGDSDYNSKCFSGYGEGRSTFPDSLSATKYHKTPRDLIVGSLNYMPDRKVKSAVAHMRSPVAEHEPDGYMAVWLALAVSRVLGRGVSANYAILFLANWAARQYQRQRTQISEQKLLRLFVSVGLTFEKIPGMVVPVVGFGSGMTNSKLKRYGIYCMRNFIKKLLDSGRPVMESTQRDLSDMSLEQLSARLFKNNGAVTLSTSSGEDDTALERTLESMRGEEFIPSEERRQIHEEEYNKTLNRELKLRLRFGVCGYQHPLPASGNKNSLVKLQLLKHRKTYVQRETAAAINWDRLLQFFFPRRSSLARPEIVGPHTTRALSRLRSLSRHFVEFISIALKSALPCERSLDDIDIKFNSDILTLGKKPDLFLRQKAGLVIGQHAIDALEVAYHHLDRFAESRGISNVHLSELTAHSDIGRAAIAMAHGCVTARDHQQQYSKCQSFIPNLKDTSFEPIPFYGIENPIFPPKGSYDDKTAIKCNEIESEFWVRETNGHMIDALLSRGILSLPKLEANRKRDSIILESNACVDLYRSIGRLNHKELISDKPRKSDPTPWSSKNTGQAGRSVTEFSPNSIIVLSVDCNLIERGDTHIQNVEKVRGNNGVLFEVGGVDDVFLAAVETQYTMAQNDILYPERKTVSRTGKTFSMIKAPDISPVFRHGGKPAVITLRHGSCQKAGVRST</sequence>
<evidence type="ECO:0000313" key="2">
    <source>
        <dbReference type="EMBL" id="BDT63051.1"/>
    </source>
</evidence>
<feature type="compositionally biased region" description="Basic and acidic residues" evidence="1">
    <location>
        <begin position="873"/>
        <end position="882"/>
    </location>
</feature>
<dbReference type="EMBL" id="LC738880">
    <property type="protein sequence ID" value="BDT63051.1"/>
    <property type="molecule type" value="Genomic_DNA"/>
</dbReference>
<protein>
    <submittedName>
        <fullName evidence="2">Wsv192-like protein</fullName>
    </submittedName>
</protein>